<dbReference type="OrthoDB" id="9808602at2"/>
<feature type="transmembrane region" description="Helical" evidence="7">
    <location>
        <begin position="76"/>
        <end position="100"/>
    </location>
</feature>
<protein>
    <submittedName>
        <fullName evidence="9">Undecaprenyl-phosphate galactose phosphotransferase</fullName>
        <ecNumber evidence="9">2.7.8.6</ecNumber>
    </submittedName>
</protein>
<dbReference type="GO" id="GO:0009242">
    <property type="term" value="P:colanic acid biosynthetic process"/>
    <property type="evidence" value="ECO:0007669"/>
    <property type="project" value="TreeGrafter"/>
</dbReference>
<evidence type="ECO:0000256" key="4">
    <source>
        <dbReference type="ARBA" id="ARBA00022692"/>
    </source>
</evidence>
<dbReference type="InterPro" id="IPR017475">
    <property type="entry name" value="EPS_sugar_tfrase"/>
</dbReference>
<organism evidence="9 10">
    <name type="scientific">Alkalilimnicola ehrlichii (strain ATCC BAA-1101 / DSM 17681 / MLHE-1)</name>
    <dbReference type="NCBI Taxonomy" id="187272"/>
    <lineage>
        <taxon>Bacteria</taxon>
        <taxon>Pseudomonadati</taxon>
        <taxon>Pseudomonadota</taxon>
        <taxon>Gammaproteobacteria</taxon>
        <taxon>Chromatiales</taxon>
        <taxon>Ectothiorhodospiraceae</taxon>
        <taxon>Alkalilimnicola</taxon>
    </lineage>
</organism>
<feature type="transmembrane region" description="Helical" evidence="7">
    <location>
        <begin position="106"/>
        <end position="124"/>
    </location>
</feature>
<sequence length="465" mass="51993">MRIFGHHVPRKVLLLAGVEGLIIYGCLALALLVQADGSLVPGAVTMELLATALIALLSLSLLGLYEPDQLVAIQGWHLVVLRIAVGLLVALGIVAAYGLVAPAATLQNGTISIGLALASVGLVAERSLYRSVTAQEAFKHRLLVLGTGSRAAAVEHVHPDKRPEELPYKVLAYIAPVDDGHVDMCPSRVIHREEGQTLLDLMREHRAHELVVAVRDRRGNLPIRELLDCKLHGARITDISTFFERERQQLRLDSLNTSWLVFGSGFRQDRFRNTVKRCFDLTASSVLLLLTLPVILITALAIRLDSPGPVFYRQTRVGQGNEPFDIYKFRSMRQDAERDGVARWAQGDDDRITRVGRVIRKLRIDELPQVINVFKGEMSFVGPRPERPFFVEQLSEQIPYFLARHSIRPGITGWAQVRYAYGASVHDAREKLQYDLYYVKNHTLFLDIVILLETVKVVLFGRGAR</sequence>
<keyword evidence="4 7" id="KW-0812">Transmembrane</keyword>
<dbReference type="InterPro" id="IPR003362">
    <property type="entry name" value="Bact_transf"/>
</dbReference>
<feature type="domain" description="Bacterial sugar transferase" evidence="8">
    <location>
        <begin position="276"/>
        <end position="459"/>
    </location>
</feature>
<evidence type="ECO:0000256" key="7">
    <source>
        <dbReference type="SAM" id="Phobius"/>
    </source>
</evidence>
<comment type="similarity">
    <text evidence="2">Belongs to the bacterial sugar transferase family.</text>
</comment>
<dbReference type="GO" id="GO:0047360">
    <property type="term" value="F:undecaprenyl-phosphate galactose phosphotransferase activity"/>
    <property type="evidence" value="ECO:0007669"/>
    <property type="project" value="UniProtKB-EC"/>
</dbReference>
<gene>
    <name evidence="9" type="ordered locus">Mlg_0159</name>
</gene>
<evidence type="ECO:0000256" key="1">
    <source>
        <dbReference type="ARBA" id="ARBA00004141"/>
    </source>
</evidence>
<keyword evidence="6 7" id="KW-0472">Membrane</keyword>
<keyword evidence="5 7" id="KW-1133">Transmembrane helix</keyword>
<dbReference type="InterPro" id="IPR017464">
    <property type="entry name" value="Sugar_tfrase_EpsB_2"/>
</dbReference>
<dbReference type="PANTHER" id="PTHR30576:SF21">
    <property type="entry name" value="UDP-GLUCOSE:UNDECAPRENYL-PHOSPHATE GLUCOSE-1-PHOSPHATE TRANSFERASE"/>
    <property type="match status" value="1"/>
</dbReference>
<dbReference type="HOGENOM" id="CLU_024920_0_0_6"/>
<feature type="transmembrane region" description="Helical" evidence="7">
    <location>
        <begin position="278"/>
        <end position="302"/>
    </location>
</feature>
<name>Q0ACC3_ALKEH</name>
<evidence type="ECO:0000256" key="5">
    <source>
        <dbReference type="ARBA" id="ARBA00022989"/>
    </source>
</evidence>
<evidence type="ECO:0000256" key="6">
    <source>
        <dbReference type="ARBA" id="ARBA00023136"/>
    </source>
</evidence>
<comment type="subcellular location">
    <subcellularLocation>
        <location evidence="1">Membrane</location>
        <topology evidence="1">Multi-pass membrane protein</topology>
    </subcellularLocation>
</comment>
<dbReference type="KEGG" id="aeh:Mlg_0159"/>
<accession>Q0ACC3</accession>
<dbReference type="EC" id="2.7.8.6" evidence="9"/>
<dbReference type="Proteomes" id="UP000001962">
    <property type="component" value="Chromosome"/>
</dbReference>
<dbReference type="Pfam" id="PF02397">
    <property type="entry name" value="Bac_transf"/>
    <property type="match status" value="1"/>
</dbReference>
<dbReference type="RefSeq" id="WP_011627910.1">
    <property type="nucleotide sequence ID" value="NC_008340.1"/>
</dbReference>
<dbReference type="GO" id="GO:0016020">
    <property type="term" value="C:membrane"/>
    <property type="evidence" value="ECO:0007669"/>
    <property type="project" value="UniProtKB-SubCell"/>
</dbReference>
<evidence type="ECO:0000256" key="3">
    <source>
        <dbReference type="ARBA" id="ARBA00022679"/>
    </source>
</evidence>
<keyword evidence="10" id="KW-1185">Reference proteome</keyword>
<evidence type="ECO:0000313" key="9">
    <source>
        <dbReference type="EMBL" id="ABI55514.1"/>
    </source>
</evidence>
<dbReference type="NCBIfam" id="TIGR03025">
    <property type="entry name" value="EPS_sugtrans"/>
    <property type="match status" value="1"/>
</dbReference>
<reference evidence="10" key="1">
    <citation type="submission" date="2006-08" db="EMBL/GenBank/DDBJ databases">
        <title>Complete sequence of Alkalilimnicola ehrilichei MLHE-1.</title>
        <authorList>
            <person name="Copeland A."/>
            <person name="Lucas S."/>
            <person name="Lapidus A."/>
            <person name="Barry K."/>
            <person name="Detter J.C."/>
            <person name="Glavina del Rio T."/>
            <person name="Hammon N."/>
            <person name="Israni S."/>
            <person name="Dalin E."/>
            <person name="Tice H."/>
            <person name="Pitluck S."/>
            <person name="Sims D."/>
            <person name="Brettin T."/>
            <person name="Bruce D."/>
            <person name="Han C."/>
            <person name="Tapia R."/>
            <person name="Gilna P."/>
            <person name="Schmutz J."/>
            <person name="Larimer F."/>
            <person name="Land M."/>
            <person name="Hauser L."/>
            <person name="Kyrpides N."/>
            <person name="Mikhailova N."/>
            <person name="Oremland R.S."/>
            <person name="Hoeft S.E."/>
            <person name="Switzer-Blum J."/>
            <person name="Kulp T."/>
            <person name="King G."/>
            <person name="Tabita R."/>
            <person name="Witte B."/>
            <person name="Santini J.M."/>
            <person name="Basu P."/>
            <person name="Hollibaugh J.T."/>
            <person name="Xie G."/>
            <person name="Stolz J.F."/>
            <person name="Richardson P."/>
        </authorList>
    </citation>
    <scope>NUCLEOTIDE SEQUENCE [LARGE SCALE GENOMIC DNA]</scope>
    <source>
        <strain evidence="10">ATCC BAA-1101 / DSM 17681 / MLHE-1</strain>
    </source>
</reference>
<dbReference type="eggNOG" id="COG2148">
    <property type="taxonomic scope" value="Bacteria"/>
</dbReference>
<dbReference type="AlphaFoldDB" id="Q0ACC3"/>
<dbReference type="EMBL" id="CP000453">
    <property type="protein sequence ID" value="ABI55514.1"/>
    <property type="molecule type" value="Genomic_DNA"/>
</dbReference>
<feature type="transmembrane region" description="Helical" evidence="7">
    <location>
        <begin position="12"/>
        <end position="33"/>
    </location>
</feature>
<feature type="transmembrane region" description="Helical" evidence="7">
    <location>
        <begin position="39"/>
        <end position="64"/>
    </location>
</feature>
<dbReference type="PANTHER" id="PTHR30576">
    <property type="entry name" value="COLANIC BIOSYNTHESIS UDP-GLUCOSE LIPID CARRIER TRANSFERASE"/>
    <property type="match status" value="1"/>
</dbReference>
<dbReference type="NCBIfam" id="TIGR03013">
    <property type="entry name" value="EpsB_2"/>
    <property type="match status" value="1"/>
</dbReference>
<evidence type="ECO:0000313" key="10">
    <source>
        <dbReference type="Proteomes" id="UP000001962"/>
    </source>
</evidence>
<evidence type="ECO:0000259" key="8">
    <source>
        <dbReference type="Pfam" id="PF02397"/>
    </source>
</evidence>
<keyword evidence="3 9" id="KW-0808">Transferase</keyword>
<dbReference type="GO" id="GO:0089702">
    <property type="term" value="F:undecaprenyl-phosphate glucose phosphotransferase activity"/>
    <property type="evidence" value="ECO:0007669"/>
    <property type="project" value="TreeGrafter"/>
</dbReference>
<proteinExistence type="inferred from homology"/>
<evidence type="ECO:0000256" key="2">
    <source>
        <dbReference type="ARBA" id="ARBA00006464"/>
    </source>
</evidence>